<accession>A0AAW2MCU2</accession>
<dbReference type="AlphaFoldDB" id="A0AAW2MCU2"/>
<protein>
    <submittedName>
        <fullName evidence="1">Uncharacterized protein</fullName>
    </submittedName>
</protein>
<proteinExistence type="predicted"/>
<organism evidence="1">
    <name type="scientific">Sesamum radiatum</name>
    <name type="common">Black benniseed</name>
    <dbReference type="NCBI Taxonomy" id="300843"/>
    <lineage>
        <taxon>Eukaryota</taxon>
        <taxon>Viridiplantae</taxon>
        <taxon>Streptophyta</taxon>
        <taxon>Embryophyta</taxon>
        <taxon>Tracheophyta</taxon>
        <taxon>Spermatophyta</taxon>
        <taxon>Magnoliopsida</taxon>
        <taxon>eudicotyledons</taxon>
        <taxon>Gunneridae</taxon>
        <taxon>Pentapetalae</taxon>
        <taxon>asterids</taxon>
        <taxon>lamiids</taxon>
        <taxon>Lamiales</taxon>
        <taxon>Pedaliaceae</taxon>
        <taxon>Sesamum</taxon>
    </lineage>
</organism>
<comment type="caution">
    <text evidence="1">The sequence shown here is derived from an EMBL/GenBank/DDBJ whole genome shotgun (WGS) entry which is preliminary data.</text>
</comment>
<gene>
    <name evidence="1" type="ORF">Sradi_4909200</name>
</gene>
<reference evidence="1" key="1">
    <citation type="submission" date="2020-06" db="EMBL/GenBank/DDBJ databases">
        <authorList>
            <person name="Li T."/>
            <person name="Hu X."/>
            <person name="Zhang T."/>
            <person name="Song X."/>
            <person name="Zhang H."/>
            <person name="Dai N."/>
            <person name="Sheng W."/>
            <person name="Hou X."/>
            <person name="Wei L."/>
        </authorList>
    </citation>
    <scope>NUCLEOTIDE SEQUENCE</scope>
    <source>
        <strain evidence="1">G02</strain>
        <tissue evidence="1">Leaf</tissue>
    </source>
</reference>
<dbReference type="EMBL" id="JACGWJ010000022">
    <property type="protein sequence ID" value="KAL0329225.1"/>
    <property type="molecule type" value="Genomic_DNA"/>
</dbReference>
<reference evidence="1" key="2">
    <citation type="journal article" date="2024" name="Plant">
        <title>Genomic evolution and insights into agronomic trait innovations of Sesamum species.</title>
        <authorList>
            <person name="Miao H."/>
            <person name="Wang L."/>
            <person name="Qu L."/>
            <person name="Liu H."/>
            <person name="Sun Y."/>
            <person name="Le M."/>
            <person name="Wang Q."/>
            <person name="Wei S."/>
            <person name="Zheng Y."/>
            <person name="Lin W."/>
            <person name="Duan Y."/>
            <person name="Cao H."/>
            <person name="Xiong S."/>
            <person name="Wang X."/>
            <person name="Wei L."/>
            <person name="Li C."/>
            <person name="Ma Q."/>
            <person name="Ju M."/>
            <person name="Zhao R."/>
            <person name="Li G."/>
            <person name="Mu C."/>
            <person name="Tian Q."/>
            <person name="Mei H."/>
            <person name="Zhang T."/>
            <person name="Gao T."/>
            <person name="Zhang H."/>
        </authorList>
    </citation>
    <scope>NUCLEOTIDE SEQUENCE</scope>
    <source>
        <strain evidence="1">G02</strain>
    </source>
</reference>
<evidence type="ECO:0000313" key="1">
    <source>
        <dbReference type="EMBL" id="KAL0329225.1"/>
    </source>
</evidence>
<name>A0AAW2MCU2_SESRA</name>
<sequence>MPLRIMVRGLLLLDRLGRRGFECFKGKETDLSVAGSHPRRSSQEDKGELVGYFSYRVL</sequence>